<reference evidence="1" key="1">
    <citation type="submission" date="2018-05" db="EMBL/GenBank/DDBJ databases">
        <authorList>
            <person name="Lanie J.A."/>
            <person name="Ng W.-L."/>
            <person name="Kazmierczak K.M."/>
            <person name="Andrzejewski T.M."/>
            <person name="Davidsen T.M."/>
            <person name="Wayne K.J."/>
            <person name="Tettelin H."/>
            <person name="Glass J.I."/>
            <person name="Rusch D."/>
            <person name="Podicherti R."/>
            <person name="Tsui H.-C.T."/>
            <person name="Winkler M.E."/>
        </authorList>
    </citation>
    <scope>NUCLEOTIDE SEQUENCE</scope>
</reference>
<protein>
    <submittedName>
        <fullName evidence="1">Uncharacterized protein</fullName>
    </submittedName>
</protein>
<dbReference type="EMBL" id="UINC01092657">
    <property type="protein sequence ID" value="SVC46424.1"/>
    <property type="molecule type" value="Genomic_DNA"/>
</dbReference>
<dbReference type="AlphaFoldDB" id="A0A382MBV9"/>
<organism evidence="1">
    <name type="scientific">marine metagenome</name>
    <dbReference type="NCBI Taxonomy" id="408172"/>
    <lineage>
        <taxon>unclassified sequences</taxon>
        <taxon>metagenomes</taxon>
        <taxon>ecological metagenomes</taxon>
    </lineage>
</organism>
<sequence length="61" mass="6471">RCPCKVVGKINKGDRLVSSSTTGRARKADLTNDSVFAIIGRAIEAHDSDGEGTIEIAVTRN</sequence>
<evidence type="ECO:0000313" key="1">
    <source>
        <dbReference type="EMBL" id="SVC46424.1"/>
    </source>
</evidence>
<proteinExistence type="predicted"/>
<name>A0A382MBV9_9ZZZZ</name>
<feature type="non-terminal residue" evidence="1">
    <location>
        <position position="1"/>
    </location>
</feature>
<accession>A0A382MBV9</accession>
<gene>
    <name evidence="1" type="ORF">METZ01_LOCUS299278</name>
</gene>